<feature type="domain" description="RING-type" evidence="6">
    <location>
        <begin position="32"/>
        <end position="70"/>
    </location>
</feature>
<proteinExistence type="predicted"/>
<dbReference type="AlphaFoldDB" id="A0A367YFC0"/>
<keyword evidence="8" id="KW-1185">Reference proteome</keyword>
<dbReference type="PROSITE" id="PS50089">
    <property type="entry name" value="ZF_RING_2"/>
    <property type="match status" value="1"/>
</dbReference>
<evidence type="ECO:0000256" key="1">
    <source>
        <dbReference type="ARBA" id="ARBA00022723"/>
    </source>
</evidence>
<dbReference type="Proteomes" id="UP000253472">
    <property type="component" value="Unassembled WGS sequence"/>
</dbReference>
<dbReference type="SUPFAM" id="SSF57850">
    <property type="entry name" value="RING/U-box"/>
    <property type="match status" value="1"/>
</dbReference>
<dbReference type="SMART" id="SM00184">
    <property type="entry name" value="RING"/>
    <property type="match status" value="1"/>
</dbReference>
<comment type="caution">
    <text evidence="7">The sequence shown here is derived from an EMBL/GenBank/DDBJ whole genome shotgun (WGS) entry which is preliminary data.</text>
</comment>
<dbReference type="PANTHER" id="PTHR23327:SF51">
    <property type="entry name" value="TRANSCRIPTIONAL REGULATOR OF YEAST FORM ADHERENCE 3"/>
    <property type="match status" value="1"/>
</dbReference>
<feature type="compositionally biased region" description="Acidic residues" evidence="5">
    <location>
        <begin position="221"/>
        <end position="251"/>
    </location>
</feature>
<reference evidence="7 8" key="1">
    <citation type="submission" date="2018-06" db="EMBL/GenBank/DDBJ databases">
        <title>Whole genome sequencing of Candida tropicalis (genome annotated by CSBL at Korea University).</title>
        <authorList>
            <person name="Ahn J."/>
        </authorList>
    </citation>
    <scope>NUCLEOTIDE SEQUENCE [LARGE SCALE GENOMIC DNA]</scope>
    <source>
        <strain evidence="7 8">ATCC 20962</strain>
    </source>
</reference>
<dbReference type="EMBL" id="QLNQ01000022">
    <property type="protein sequence ID" value="RCK64380.1"/>
    <property type="molecule type" value="Genomic_DNA"/>
</dbReference>
<accession>A0A367YFC0</accession>
<dbReference type="STRING" id="5486.A0A367YFC0"/>
<name>A0A367YFC0_9ASCO</name>
<evidence type="ECO:0000256" key="3">
    <source>
        <dbReference type="ARBA" id="ARBA00022833"/>
    </source>
</evidence>
<feature type="compositionally biased region" description="Basic and acidic residues" evidence="5">
    <location>
        <begin position="315"/>
        <end position="329"/>
    </location>
</feature>
<dbReference type="OrthoDB" id="6105938at2759"/>
<keyword evidence="2 4" id="KW-0863">Zinc-finger</keyword>
<dbReference type="GO" id="GO:0008270">
    <property type="term" value="F:zinc ion binding"/>
    <property type="evidence" value="ECO:0007669"/>
    <property type="project" value="UniProtKB-KW"/>
</dbReference>
<evidence type="ECO:0000313" key="8">
    <source>
        <dbReference type="Proteomes" id="UP000253472"/>
    </source>
</evidence>
<sequence>MDANLENTKMWESVDHSLTSNLLSRITSTVECTICSEIMAVPVTAECGHSFCYDCIYQWFSNKVNCPTCRHEIENKPTLNLQLKEICKNLLDMIIDSRLENHEVLKNHKLESENNYNLDVRNKSLFGDLFNSTVTLIDNSDGVPRCGNCHWEAHGPVCQHCGTRFRVNPHSRFGGGYDDDDDEDEESFQDVIAGYHRELDTYDSEDSFIDSRTAHEIPVDMSDEDDVDDEGDNERGDDSDDFSDNYEGDSADGDRNNSLLSADDDYHELVLNGHPADEWHGFESASSSMIDRALSNDSDYQRHIHDDNDDDDEESHTQEIEDDHPERYHLSSPSSENIIQLSGNDDDSYYDSEDVREALDDLDNVEALLSYDNLIEDVSDDGLEDGYDSSGMVHALEDDINLSDDY</sequence>
<dbReference type="PANTHER" id="PTHR23327">
    <property type="entry name" value="RING FINGER PROTEIN 127"/>
    <property type="match status" value="1"/>
</dbReference>
<evidence type="ECO:0000313" key="7">
    <source>
        <dbReference type="EMBL" id="RCK64380.1"/>
    </source>
</evidence>
<feature type="region of interest" description="Disordered" evidence="5">
    <location>
        <begin position="203"/>
        <end position="260"/>
    </location>
</feature>
<dbReference type="Pfam" id="PF00097">
    <property type="entry name" value="zf-C3HC4"/>
    <property type="match status" value="1"/>
</dbReference>
<dbReference type="Gene3D" id="3.30.40.10">
    <property type="entry name" value="Zinc/RING finger domain, C3HC4 (zinc finger)"/>
    <property type="match status" value="1"/>
</dbReference>
<gene>
    <name evidence="7" type="primary">PSH1_0</name>
    <name evidence="7" type="ORF">Cantr_00242</name>
</gene>
<evidence type="ECO:0000259" key="6">
    <source>
        <dbReference type="PROSITE" id="PS50089"/>
    </source>
</evidence>
<keyword evidence="1" id="KW-0479">Metal-binding</keyword>
<dbReference type="PROSITE" id="PS00518">
    <property type="entry name" value="ZF_RING_1"/>
    <property type="match status" value="1"/>
</dbReference>
<dbReference type="InterPro" id="IPR001841">
    <property type="entry name" value="Znf_RING"/>
</dbReference>
<dbReference type="InterPro" id="IPR018957">
    <property type="entry name" value="Znf_C3HC4_RING-type"/>
</dbReference>
<dbReference type="InterPro" id="IPR013083">
    <property type="entry name" value="Znf_RING/FYVE/PHD"/>
</dbReference>
<feature type="region of interest" description="Disordered" evidence="5">
    <location>
        <begin position="300"/>
        <end position="347"/>
    </location>
</feature>
<organism evidence="7 8">
    <name type="scientific">Candida viswanathii</name>
    <dbReference type="NCBI Taxonomy" id="5486"/>
    <lineage>
        <taxon>Eukaryota</taxon>
        <taxon>Fungi</taxon>
        <taxon>Dikarya</taxon>
        <taxon>Ascomycota</taxon>
        <taxon>Saccharomycotina</taxon>
        <taxon>Pichiomycetes</taxon>
        <taxon>Debaryomycetaceae</taxon>
        <taxon>Candida/Lodderomyces clade</taxon>
        <taxon>Candida</taxon>
    </lineage>
</organism>
<keyword evidence="3" id="KW-0862">Zinc</keyword>
<protein>
    <submittedName>
        <fullName evidence="7">RING finger protein PSH1</fullName>
    </submittedName>
</protein>
<evidence type="ECO:0000256" key="4">
    <source>
        <dbReference type="PROSITE-ProRule" id="PRU00175"/>
    </source>
</evidence>
<evidence type="ECO:0000256" key="2">
    <source>
        <dbReference type="ARBA" id="ARBA00022771"/>
    </source>
</evidence>
<evidence type="ECO:0000256" key="5">
    <source>
        <dbReference type="SAM" id="MobiDB-lite"/>
    </source>
</evidence>
<feature type="compositionally biased region" description="Polar residues" evidence="5">
    <location>
        <begin position="331"/>
        <end position="343"/>
    </location>
</feature>
<dbReference type="InterPro" id="IPR017907">
    <property type="entry name" value="Znf_RING_CS"/>
</dbReference>